<dbReference type="Proteomes" id="UP000515806">
    <property type="component" value="Chromosome"/>
</dbReference>
<proteinExistence type="predicted"/>
<feature type="transmembrane region" description="Helical" evidence="2">
    <location>
        <begin position="6"/>
        <end position="29"/>
    </location>
</feature>
<keyword evidence="2" id="KW-1133">Transmembrane helix</keyword>
<accession>A0A7G9QI10</accession>
<dbReference type="KEGG" id="proe:H9L23_02440"/>
<evidence type="ECO:0000256" key="1">
    <source>
        <dbReference type="SAM" id="MobiDB-lite"/>
    </source>
</evidence>
<keyword evidence="2" id="KW-0472">Membrane</keyword>
<evidence type="ECO:0000256" key="2">
    <source>
        <dbReference type="SAM" id="Phobius"/>
    </source>
</evidence>
<reference evidence="3 4" key="1">
    <citation type="submission" date="2020-08" db="EMBL/GenBank/DDBJ databases">
        <title>Genome sequence of Pedobacter roseus KACC 11594T.</title>
        <authorList>
            <person name="Hyun D.-W."/>
            <person name="Bae J.-W."/>
        </authorList>
    </citation>
    <scope>NUCLEOTIDE SEQUENCE [LARGE SCALE GENOMIC DNA]</scope>
    <source>
        <strain evidence="3 4">KACC 11594</strain>
    </source>
</reference>
<keyword evidence="4" id="KW-1185">Reference proteome</keyword>
<dbReference type="RefSeq" id="WP_187593505.1">
    <property type="nucleotide sequence ID" value="NZ_CP060723.1"/>
</dbReference>
<feature type="region of interest" description="Disordered" evidence="1">
    <location>
        <begin position="53"/>
        <end position="78"/>
    </location>
</feature>
<dbReference type="EMBL" id="CP060723">
    <property type="protein sequence ID" value="QNN42985.1"/>
    <property type="molecule type" value="Genomic_DNA"/>
</dbReference>
<evidence type="ECO:0000313" key="4">
    <source>
        <dbReference type="Proteomes" id="UP000515806"/>
    </source>
</evidence>
<dbReference type="AlphaFoldDB" id="A0A7G9QI10"/>
<name>A0A7G9QI10_9SPHI</name>
<protein>
    <submittedName>
        <fullName evidence="3">Uncharacterized protein</fullName>
    </submittedName>
</protein>
<gene>
    <name evidence="3" type="ORF">H9L23_02440</name>
</gene>
<organism evidence="3 4">
    <name type="scientific">Pedobacter roseus</name>
    <dbReference type="NCBI Taxonomy" id="336820"/>
    <lineage>
        <taxon>Bacteria</taxon>
        <taxon>Pseudomonadati</taxon>
        <taxon>Bacteroidota</taxon>
        <taxon>Sphingobacteriia</taxon>
        <taxon>Sphingobacteriales</taxon>
        <taxon>Sphingobacteriaceae</taxon>
        <taxon>Pedobacter</taxon>
    </lineage>
</organism>
<keyword evidence="2" id="KW-0812">Transmembrane</keyword>
<evidence type="ECO:0000313" key="3">
    <source>
        <dbReference type="EMBL" id="QNN42985.1"/>
    </source>
</evidence>
<sequence>MINPTQFFYGISALYFFYYLFNLIFDLLVSGSPAARADAVLIDIPSFAEPIDASAIDPGGAEPEPDETERYLGSGPISTSGGVTIQEIIGLAEGDAILLTNQISS</sequence>